<reference evidence="2 3" key="1">
    <citation type="submission" date="2021-11" db="EMBL/GenBank/DDBJ databases">
        <title>Draft genome sequence of Actinomycetospora sp. SF1 isolated from the rhizosphere soil.</title>
        <authorList>
            <person name="Duangmal K."/>
            <person name="Chantavorakit T."/>
        </authorList>
    </citation>
    <scope>NUCLEOTIDE SEQUENCE [LARGE SCALE GENOMIC DNA]</scope>
    <source>
        <strain evidence="2 3">TBRC 5722</strain>
    </source>
</reference>
<evidence type="ECO:0000259" key="1">
    <source>
        <dbReference type="Pfam" id="PF07045"/>
    </source>
</evidence>
<dbReference type="InterPro" id="IPR011008">
    <property type="entry name" value="Dimeric_a/b-barrel"/>
</dbReference>
<dbReference type="PANTHER" id="PTHR41521">
    <property type="match status" value="1"/>
</dbReference>
<dbReference type="PANTHER" id="PTHR41521:SF4">
    <property type="entry name" value="BLR0684 PROTEIN"/>
    <property type="match status" value="1"/>
</dbReference>
<accession>A0ABS8PCW5</accession>
<gene>
    <name evidence="2" type="ORF">LQ327_20915</name>
</gene>
<evidence type="ECO:0000313" key="3">
    <source>
        <dbReference type="Proteomes" id="UP001199469"/>
    </source>
</evidence>
<feature type="domain" description="DUF1330" evidence="1">
    <location>
        <begin position="16"/>
        <end position="106"/>
    </location>
</feature>
<dbReference type="InterPro" id="IPR010753">
    <property type="entry name" value="DUF1330"/>
</dbReference>
<dbReference type="Pfam" id="PF07045">
    <property type="entry name" value="DUF1330"/>
    <property type="match status" value="1"/>
</dbReference>
<name>A0ABS8PCW5_9PSEU</name>
<dbReference type="Proteomes" id="UP001199469">
    <property type="component" value="Unassembled WGS sequence"/>
</dbReference>
<comment type="caution">
    <text evidence="2">The sequence shown here is derived from an EMBL/GenBank/DDBJ whole genome shotgun (WGS) entry which is preliminary data.</text>
</comment>
<sequence>MSADIDIAPGSDGAYYVIVDVRIQDAPRYTAYMEKVRPALEAAGGRYLARGGACSVYEGEWEPARLVLLEFPSQKAWESFYFGAEYEGIKVVRDETSTADMVGLEGLPSSAQ</sequence>
<proteinExistence type="predicted"/>
<dbReference type="RefSeq" id="WP_230737370.1">
    <property type="nucleotide sequence ID" value="NZ_JAJNDB010000004.1"/>
</dbReference>
<dbReference type="EMBL" id="JAJNDB010000004">
    <property type="protein sequence ID" value="MCD2195838.1"/>
    <property type="molecule type" value="Genomic_DNA"/>
</dbReference>
<dbReference type="SUPFAM" id="SSF54909">
    <property type="entry name" value="Dimeric alpha+beta barrel"/>
    <property type="match status" value="1"/>
</dbReference>
<organism evidence="2 3">
    <name type="scientific">Actinomycetospora endophytica</name>
    <dbReference type="NCBI Taxonomy" id="2291215"/>
    <lineage>
        <taxon>Bacteria</taxon>
        <taxon>Bacillati</taxon>
        <taxon>Actinomycetota</taxon>
        <taxon>Actinomycetes</taxon>
        <taxon>Pseudonocardiales</taxon>
        <taxon>Pseudonocardiaceae</taxon>
        <taxon>Actinomycetospora</taxon>
    </lineage>
</organism>
<protein>
    <submittedName>
        <fullName evidence="2">DUF1330 domain-containing protein</fullName>
    </submittedName>
</protein>
<dbReference type="Gene3D" id="3.30.70.100">
    <property type="match status" value="1"/>
</dbReference>
<evidence type="ECO:0000313" key="2">
    <source>
        <dbReference type="EMBL" id="MCD2195838.1"/>
    </source>
</evidence>
<keyword evidence="3" id="KW-1185">Reference proteome</keyword>